<keyword evidence="5" id="KW-0547">Nucleotide-binding</keyword>
<evidence type="ECO:0000256" key="4">
    <source>
        <dbReference type="ARBA" id="ARBA00022692"/>
    </source>
</evidence>
<protein>
    <submittedName>
        <fullName evidence="12">Multidrug resistance-associated protein 4-like</fullName>
    </submittedName>
</protein>
<dbReference type="SUPFAM" id="SSF90123">
    <property type="entry name" value="ABC transporter transmembrane region"/>
    <property type="match status" value="1"/>
</dbReference>
<feature type="transmembrane region" description="Helical" evidence="9">
    <location>
        <begin position="149"/>
        <end position="168"/>
    </location>
</feature>
<dbReference type="GO" id="GO:0005524">
    <property type="term" value="F:ATP binding"/>
    <property type="evidence" value="ECO:0007669"/>
    <property type="project" value="UniProtKB-KW"/>
</dbReference>
<feature type="domain" description="ABC transmembrane type-1" evidence="10">
    <location>
        <begin position="22"/>
        <end position="216"/>
    </location>
</feature>
<dbReference type="PANTHER" id="PTHR24223:SF456">
    <property type="entry name" value="MULTIDRUG RESISTANCE-ASSOCIATED PROTEIN LETHAL(2)03659"/>
    <property type="match status" value="1"/>
</dbReference>
<dbReference type="GO" id="GO:0016020">
    <property type="term" value="C:membrane"/>
    <property type="evidence" value="ECO:0007669"/>
    <property type="project" value="UniProtKB-SubCell"/>
</dbReference>
<dbReference type="GO" id="GO:0140359">
    <property type="term" value="F:ABC-type transporter activity"/>
    <property type="evidence" value="ECO:0007669"/>
    <property type="project" value="InterPro"/>
</dbReference>
<keyword evidence="3" id="KW-0813">Transport</keyword>
<dbReference type="Pfam" id="PF00664">
    <property type="entry name" value="ABC_membrane"/>
    <property type="match status" value="1"/>
</dbReference>
<dbReference type="InterPro" id="IPR050173">
    <property type="entry name" value="ABC_transporter_C-like"/>
</dbReference>
<dbReference type="AlphaFoldDB" id="A0A6P8H898"/>
<dbReference type="PANTHER" id="PTHR24223">
    <property type="entry name" value="ATP-BINDING CASSETTE SUB-FAMILY C"/>
    <property type="match status" value="1"/>
</dbReference>
<comment type="similarity">
    <text evidence="2">Belongs to the ABC transporter superfamily. ABCC family. Conjugate transporter (TC 3.A.1.208) subfamily.</text>
</comment>
<evidence type="ECO:0000256" key="9">
    <source>
        <dbReference type="SAM" id="Phobius"/>
    </source>
</evidence>
<evidence type="ECO:0000256" key="5">
    <source>
        <dbReference type="ARBA" id="ARBA00022741"/>
    </source>
</evidence>
<keyword evidence="7 9" id="KW-1133">Transmembrane helix</keyword>
<dbReference type="PROSITE" id="PS50929">
    <property type="entry name" value="ABC_TM1F"/>
    <property type="match status" value="1"/>
</dbReference>
<dbReference type="InParanoid" id="A0A6P8H898"/>
<keyword evidence="11" id="KW-1185">Reference proteome</keyword>
<dbReference type="KEGG" id="aten:116286548"/>
<dbReference type="OrthoDB" id="5987170at2759"/>
<evidence type="ECO:0000259" key="10">
    <source>
        <dbReference type="PROSITE" id="PS50929"/>
    </source>
</evidence>
<dbReference type="InterPro" id="IPR036640">
    <property type="entry name" value="ABC1_TM_sf"/>
</dbReference>
<dbReference type="Gene3D" id="1.20.1560.10">
    <property type="entry name" value="ABC transporter type 1, transmembrane domain"/>
    <property type="match status" value="1"/>
</dbReference>
<accession>A0A6P8H898</accession>
<evidence type="ECO:0000256" key="6">
    <source>
        <dbReference type="ARBA" id="ARBA00022840"/>
    </source>
</evidence>
<dbReference type="CDD" id="cd18580">
    <property type="entry name" value="ABC_6TM_ABCC_D2"/>
    <property type="match status" value="1"/>
</dbReference>
<evidence type="ECO:0000256" key="2">
    <source>
        <dbReference type="ARBA" id="ARBA00009726"/>
    </source>
</evidence>
<dbReference type="RefSeq" id="XP_031548967.1">
    <property type="nucleotide sequence ID" value="XM_031693107.1"/>
</dbReference>
<gene>
    <name evidence="12" type="primary">LOC116286548</name>
</gene>
<sequence length="216" mass="24845">MEDLLVVLYSWFSCNNGCPSNLICQVSLVAPNWWLSRIATMPQQQQKNRVVLGVFSSLIAAAIIFSVTRAFANVVSIIRSLQRIHNKMFKAIFRSPVLFMDRNPVGRIMSRFCKDTGCVDESLPEKFAWTVMLCLYFAGVMILSVLVNFWMVVAIVPVLVIFLFIYWFNLKTSRELKRLEAVRCSPMYAHIADTINGLVVIRSSEKQKDFMKQFIR</sequence>
<evidence type="ECO:0000313" key="12">
    <source>
        <dbReference type="RefSeq" id="XP_031548967.1"/>
    </source>
</evidence>
<feature type="transmembrane region" description="Helical" evidence="9">
    <location>
        <begin position="50"/>
        <end position="78"/>
    </location>
</feature>
<comment type="subcellular location">
    <subcellularLocation>
        <location evidence="1">Membrane</location>
        <topology evidence="1">Multi-pass membrane protein</topology>
    </subcellularLocation>
</comment>
<dbReference type="Proteomes" id="UP000515163">
    <property type="component" value="Unplaced"/>
</dbReference>
<evidence type="ECO:0000313" key="11">
    <source>
        <dbReference type="Proteomes" id="UP000515163"/>
    </source>
</evidence>
<dbReference type="InterPro" id="IPR011527">
    <property type="entry name" value="ABC1_TM_dom"/>
</dbReference>
<proteinExistence type="inferred from homology"/>
<keyword evidence="4 9" id="KW-0812">Transmembrane</keyword>
<dbReference type="GeneID" id="116286548"/>
<evidence type="ECO:0000256" key="8">
    <source>
        <dbReference type="ARBA" id="ARBA00023136"/>
    </source>
</evidence>
<dbReference type="InterPro" id="IPR044726">
    <property type="entry name" value="ABCC_6TM_D2"/>
</dbReference>
<evidence type="ECO:0000256" key="7">
    <source>
        <dbReference type="ARBA" id="ARBA00022989"/>
    </source>
</evidence>
<evidence type="ECO:0000256" key="3">
    <source>
        <dbReference type="ARBA" id="ARBA00022448"/>
    </source>
</evidence>
<organism evidence="11 12">
    <name type="scientific">Actinia tenebrosa</name>
    <name type="common">Australian red waratah sea anemone</name>
    <dbReference type="NCBI Taxonomy" id="6105"/>
    <lineage>
        <taxon>Eukaryota</taxon>
        <taxon>Metazoa</taxon>
        <taxon>Cnidaria</taxon>
        <taxon>Anthozoa</taxon>
        <taxon>Hexacorallia</taxon>
        <taxon>Actiniaria</taxon>
        <taxon>Actiniidae</taxon>
        <taxon>Actinia</taxon>
    </lineage>
</organism>
<evidence type="ECO:0000256" key="1">
    <source>
        <dbReference type="ARBA" id="ARBA00004141"/>
    </source>
</evidence>
<keyword evidence="8 9" id="KW-0472">Membrane</keyword>
<name>A0A6P8H898_ACTTE</name>
<reference evidence="12" key="1">
    <citation type="submission" date="2025-08" db="UniProtKB">
        <authorList>
            <consortium name="RefSeq"/>
        </authorList>
    </citation>
    <scope>IDENTIFICATION</scope>
    <source>
        <tissue evidence="12">Tentacle</tissue>
    </source>
</reference>
<keyword evidence="6" id="KW-0067">ATP-binding</keyword>